<evidence type="ECO:0000313" key="2">
    <source>
        <dbReference type="Proteomes" id="UP000026960"/>
    </source>
</evidence>
<protein>
    <submittedName>
        <fullName evidence="1">Uncharacterized protein</fullName>
    </submittedName>
</protein>
<dbReference type="EnsemblPlants" id="OBART12G13180.1">
    <property type="protein sequence ID" value="OBART12G13180.1"/>
    <property type="gene ID" value="OBART12G13180"/>
</dbReference>
<dbReference type="Proteomes" id="UP000026960">
    <property type="component" value="Chromosome 12"/>
</dbReference>
<evidence type="ECO:0000313" key="1">
    <source>
        <dbReference type="EnsemblPlants" id="OBART12G13180.1"/>
    </source>
</evidence>
<name>A0A0D3HUU6_9ORYZ</name>
<dbReference type="Gramene" id="OBART12G13180.1">
    <property type="protein sequence ID" value="OBART12G13180.1"/>
    <property type="gene ID" value="OBART12G13180"/>
</dbReference>
<reference evidence="1" key="1">
    <citation type="journal article" date="2009" name="Rice">
        <title>De Novo Next Generation Sequencing of Plant Genomes.</title>
        <authorList>
            <person name="Rounsley S."/>
            <person name="Marri P.R."/>
            <person name="Yu Y."/>
            <person name="He R."/>
            <person name="Sisneros N."/>
            <person name="Goicoechea J.L."/>
            <person name="Lee S.J."/>
            <person name="Angelova A."/>
            <person name="Kudrna D."/>
            <person name="Luo M."/>
            <person name="Affourtit J."/>
            <person name="Desany B."/>
            <person name="Knight J."/>
            <person name="Niazi F."/>
            <person name="Egholm M."/>
            <person name="Wing R.A."/>
        </authorList>
    </citation>
    <scope>NUCLEOTIDE SEQUENCE [LARGE SCALE GENOMIC DNA]</scope>
    <source>
        <strain evidence="1">cv. IRGC 105608</strain>
    </source>
</reference>
<organism evidence="1">
    <name type="scientific">Oryza barthii</name>
    <dbReference type="NCBI Taxonomy" id="65489"/>
    <lineage>
        <taxon>Eukaryota</taxon>
        <taxon>Viridiplantae</taxon>
        <taxon>Streptophyta</taxon>
        <taxon>Embryophyta</taxon>
        <taxon>Tracheophyta</taxon>
        <taxon>Spermatophyta</taxon>
        <taxon>Magnoliopsida</taxon>
        <taxon>Liliopsida</taxon>
        <taxon>Poales</taxon>
        <taxon>Poaceae</taxon>
        <taxon>BOP clade</taxon>
        <taxon>Oryzoideae</taxon>
        <taxon>Oryzeae</taxon>
        <taxon>Oryzinae</taxon>
        <taxon>Oryza</taxon>
    </lineage>
</organism>
<reference evidence="1" key="2">
    <citation type="submission" date="2015-03" db="UniProtKB">
        <authorList>
            <consortium name="EnsemblPlants"/>
        </authorList>
    </citation>
    <scope>IDENTIFICATION</scope>
</reference>
<proteinExistence type="predicted"/>
<dbReference type="AlphaFoldDB" id="A0A0D3HUU6"/>
<dbReference type="HOGENOM" id="CLU_402478_0_0_1"/>
<accession>A0A0D3HUU6</accession>
<sequence length="684" mass="75472">MAAPASPVIRLDAAAVDPVTVAYLRDLVERLEGKCYHLACDVQIAAADAEADLFRLRPEPSLLAGVPEVVVSAINTLEELLRKGSPALAAYGRHVTRVRRIELQEAVDAAMDEVMSVNDVITNLCLEFEAKRAQLDAAAQAKRRIAAEIVAVVCAPADTHESLSRAAAALSSLIPRLESARESENELEMALARMVPSFATLNWNLEVAKQRVEAADAAVEAIPDVAGSWRDDVQVVHDGGDRFEESVSVLRDTIFWHPEYTKTRVHTIPELPGRQQERRRVQVICDGTMRFEKSVSVLRGSKLEPMLTAYRLHDAVDAAMDEVTSVNNVITNLHLAFQAKRAQLASSELAKWQITSQIMAMVCALVTNHESLTSVAAMLTLLLPRLGRAHEREVELEMVLGRMMPSFLALDWNLEIAKQHDEPTDTTVHAIPDVADSWHDDVQVSFATEGTTSSRASAINILEELLRKGSLALVAYRRHVTRLKCIKLQEAINAAMYDVMSANDVITNLHLTFKAIGRSWRLEIGAHRLWVKRIELHDAAIEEVTLVNDVITDLHLAFEAKRAQLAASQLAKRQIAVQIVAMVCALVTNHKSLACAVAVLNSLLPWLERAHEREAELEMALGRMVPSFLALNWSLMVAKQRDEYSVDAAVTLSLTSPAAGTTTCRSYLMEASEKSVSVLHEYMA</sequence>
<dbReference type="PaxDb" id="65489-OBART12G13180.1"/>
<keyword evidence="2" id="KW-1185">Reference proteome</keyword>